<keyword evidence="1" id="KW-0812">Transmembrane</keyword>
<evidence type="ECO:0000313" key="2">
    <source>
        <dbReference type="EMBL" id="CUI54628.1"/>
    </source>
</evidence>
<dbReference type="AlphaFoldDB" id="A0A0M7DK56"/>
<evidence type="ECO:0000313" key="3">
    <source>
        <dbReference type="Proteomes" id="UP000053096"/>
    </source>
</evidence>
<evidence type="ECO:0000256" key="1">
    <source>
        <dbReference type="SAM" id="Phobius"/>
    </source>
</evidence>
<dbReference type="EMBL" id="CYTV01000002">
    <property type="protein sequence ID" value="CUI54628.1"/>
    <property type="molecule type" value="Genomic_DNA"/>
</dbReference>
<protein>
    <submittedName>
        <fullName evidence="2">Uncharacterized protein</fullName>
    </submittedName>
</protein>
<keyword evidence="1" id="KW-0472">Membrane</keyword>
<sequence length="57" mass="6310">MGQARCGWGKWIRGLLILLVFILGVAAGIWLARQYAIDLCLDAGGSWTDSVVWTCER</sequence>
<keyword evidence="1" id="KW-1133">Transmembrane helix</keyword>
<feature type="transmembrane region" description="Helical" evidence="1">
    <location>
        <begin position="12"/>
        <end position="32"/>
    </location>
</feature>
<name>A0A0M7DK56_9BORD</name>
<accession>A0A0M7DK56</accession>
<organism evidence="2 3">
    <name type="scientific">Bordetella pseudohinzii</name>
    <dbReference type="NCBI Taxonomy" id="1331258"/>
    <lineage>
        <taxon>Bacteria</taxon>
        <taxon>Pseudomonadati</taxon>
        <taxon>Pseudomonadota</taxon>
        <taxon>Betaproteobacteria</taxon>
        <taxon>Burkholderiales</taxon>
        <taxon>Alcaligenaceae</taxon>
        <taxon>Bordetella</taxon>
    </lineage>
</organism>
<gene>
    <name evidence="2" type="ORF">ERS370011_01088</name>
</gene>
<dbReference type="Proteomes" id="UP000053096">
    <property type="component" value="Unassembled WGS sequence"/>
</dbReference>
<reference evidence="2 3" key="1">
    <citation type="submission" date="2015-09" db="EMBL/GenBank/DDBJ databases">
        <authorList>
            <person name="Jackson K.R."/>
            <person name="Lunt B.L."/>
            <person name="Fisher J.N.B."/>
            <person name="Gardner A.V."/>
            <person name="Bailey M.E."/>
            <person name="Deus L.M."/>
            <person name="Earl A.S."/>
            <person name="Gibby P.D."/>
            <person name="Hartmann K.A."/>
            <person name="Liu J.E."/>
            <person name="Manci A.M."/>
            <person name="Nielsen D.A."/>
            <person name="Solomon M.B."/>
            <person name="Breakwell D.P."/>
            <person name="Burnett S.H."/>
            <person name="Grose J.H."/>
        </authorList>
    </citation>
    <scope>NUCLEOTIDE SEQUENCE [LARGE SCALE GENOMIC DNA]</scope>
    <source>
        <strain evidence="2 3">2789STDY5608636</strain>
    </source>
</reference>
<proteinExistence type="predicted"/>